<feature type="domain" description="HTH cro/C1-type" evidence="2">
    <location>
        <begin position="19"/>
        <end position="73"/>
    </location>
</feature>
<evidence type="ECO:0000313" key="3">
    <source>
        <dbReference type="EMBL" id="WDI32945.1"/>
    </source>
</evidence>
<dbReference type="KEGG" id="hfl:PUV54_07010"/>
<evidence type="ECO:0000259" key="2">
    <source>
        <dbReference type="PROSITE" id="PS50943"/>
    </source>
</evidence>
<dbReference type="RefSeq" id="WP_274494901.1">
    <property type="nucleotide sequence ID" value="NZ_CP118166.1"/>
</dbReference>
<dbReference type="EMBL" id="CP118166">
    <property type="protein sequence ID" value="WDI32945.1"/>
    <property type="molecule type" value="Genomic_DNA"/>
</dbReference>
<dbReference type="InterPro" id="IPR014710">
    <property type="entry name" value="RmlC-like_jellyroll"/>
</dbReference>
<dbReference type="SUPFAM" id="SSF47413">
    <property type="entry name" value="lambda repressor-like DNA-binding domains"/>
    <property type="match status" value="1"/>
</dbReference>
<dbReference type="CDD" id="cd00093">
    <property type="entry name" value="HTH_XRE"/>
    <property type="match status" value="1"/>
</dbReference>
<dbReference type="SUPFAM" id="SSF51182">
    <property type="entry name" value="RmlC-like cupins"/>
    <property type="match status" value="1"/>
</dbReference>
<dbReference type="CDD" id="cd02209">
    <property type="entry name" value="cupin_XRE_C"/>
    <property type="match status" value="1"/>
</dbReference>
<dbReference type="Gene3D" id="2.60.120.10">
    <property type="entry name" value="Jelly Rolls"/>
    <property type="match status" value="1"/>
</dbReference>
<organism evidence="3 4">
    <name type="scientific">Hyphococcus flavus</name>
    <dbReference type="NCBI Taxonomy" id="1866326"/>
    <lineage>
        <taxon>Bacteria</taxon>
        <taxon>Pseudomonadati</taxon>
        <taxon>Pseudomonadota</taxon>
        <taxon>Alphaproteobacteria</taxon>
        <taxon>Parvularculales</taxon>
        <taxon>Parvularculaceae</taxon>
        <taxon>Hyphococcus</taxon>
    </lineage>
</organism>
<dbReference type="GO" id="GO:0003700">
    <property type="term" value="F:DNA-binding transcription factor activity"/>
    <property type="evidence" value="ECO:0007669"/>
    <property type="project" value="TreeGrafter"/>
</dbReference>
<evidence type="ECO:0000313" key="4">
    <source>
        <dbReference type="Proteomes" id="UP001214043"/>
    </source>
</evidence>
<dbReference type="Pfam" id="PF01381">
    <property type="entry name" value="HTH_3"/>
    <property type="match status" value="1"/>
</dbReference>
<dbReference type="InterPro" id="IPR013096">
    <property type="entry name" value="Cupin_2"/>
</dbReference>
<dbReference type="InterPro" id="IPR010982">
    <property type="entry name" value="Lambda_DNA-bd_dom_sf"/>
</dbReference>
<dbReference type="Proteomes" id="UP001214043">
    <property type="component" value="Chromosome"/>
</dbReference>
<accession>A0AAE9ZFM3</accession>
<protein>
    <submittedName>
        <fullName evidence="3">XRE family transcriptional regulator</fullName>
    </submittedName>
</protein>
<dbReference type="InterPro" id="IPR011051">
    <property type="entry name" value="RmlC_Cupin_sf"/>
</dbReference>
<dbReference type="PROSITE" id="PS50943">
    <property type="entry name" value="HTH_CROC1"/>
    <property type="match status" value="1"/>
</dbReference>
<dbReference type="Gene3D" id="1.10.260.40">
    <property type="entry name" value="lambda repressor-like DNA-binding domains"/>
    <property type="match status" value="1"/>
</dbReference>
<proteinExistence type="predicted"/>
<dbReference type="PANTHER" id="PTHR46797">
    <property type="entry name" value="HTH-TYPE TRANSCRIPTIONAL REGULATOR"/>
    <property type="match status" value="1"/>
</dbReference>
<dbReference type="AlphaFoldDB" id="A0AAE9ZFM3"/>
<dbReference type="InterPro" id="IPR050807">
    <property type="entry name" value="TransReg_Diox_bact_type"/>
</dbReference>
<dbReference type="InterPro" id="IPR001387">
    <property type="entry name" value="Cro/C1-type_HTH"/>
</dbReference>
<keyword evidence="4" id="KW-1185">Reference proteome</keyword>
<keyword evidence="1" id="KW-0238">DNA-binding</keyword>
<dbReference type="GO" id="GO:0003677">
    <property type="term" value="F:DNA binding"/>
    <property type="evidence" value="ECO:0007669"/>
    <property type="project" value="UniProtKB-KW"/>
</dbReference>
<evidence type="ECO:0000256" key="1">
    <source>
        <dbReference type="ARBA" id="ARBA00023125"/>
    </source>
</evidence>
<name>A0AAE9ZFM3_9PROT</name>
<reference evidence="3" key="1">
    <citation type="submission" date="2023-02" db="EMBL/GenBank/DDBJ databases">
        <title>Genome sequence of Hyphococcus flavus.</title>
        <authorList>
            <person name="Rong J.-C."/>
            <person name="Zhao Q."/>
            <person name="Yi M."/>
            <person name="Wu J.-Y."/>
        </authorList>
    </citation>
    <scope>NUCLEOTIDE SEQUENCE</scope>
    <source>
        <strain evidence="3">MCCC 1K03223</strain>
    </source>
</reference>
<sequence length="196" mass="21561">MLSETLTDGLEQYEIGSKVRQLRLNKGMALAQLSEHSGLSTAMLSKIERGQIFPTLPTLLRIAMVFGVGLDHFFANDANQPVMAITRKGERMRFPEQQGSEDETYFFESLNFPATDSKINGYLANFSMNSHPSEPHAHEGVEMIFVLSGELAVDVGGNLQVLSEGDAIYFESTTPHTYARSGDQPCSALIIVTAEQ</sequence>
<dbReference type="GO" id="GO:0005829">
    <property type="term" value="C:cytosol"/>
    <property type="evidence" value="ECO:0007669"/>
    <property type="project" value="TreeGrafter"/>
</dbReference>
<dbReference type="SMART" id="SM00530">
    <property type="entry name" value="HTH_XRE"/>
    <property type="match status" value="1"/>
</dbReference>
<dbReference type="PANTHER" id="PTHR46797:SF19">
    <property type="entry name" value="BLL2473 PROTEIN"/>
    <property type="match status" value="1"/>
</dbReference>
<gene>
    <name evidence="3" type="ORF">PUV54_07010</name>
</gene>
<dbReference type="Pfam" id="PF07883">
    <property type="entry name" value="Cupin_2"/>
    <property type="match status" value="1"/>
</dbReference>